<keyword evidence="11" id="KW-1185">Reference proteome</keyword>
<dbReference type="InterPro" id="IPR022398">
    <property type="entry name" value="Peptidase_S8_His-AS"/>
</dbReference>
<feature type="region of interest" description="Disordered" evidence="8">
    <location>
        <begin position="46"/>
        <end position="71"/>
    </location>
</feature>
<evidence type="ECO:0000256" key="4">
    <source>
        <dbReference type="ARBA" id="ARBA00022825"/>
    </source>
</evidence>
<dbReference type="PRINTS" id="PR00723">
    <property type="entry name" value="SUBTILISIN"/>
</dbReference>
<evidence type="ECO:0000256" key="1">
    <source>
        <dbReference type="ARBA" id="ARBA00011073"/>
    </source>
</evidence>
<dbReference type="Gene3D" id="3.40.50.200">
    <property type="entry name" value="Peptidase S8/S53 domain"/>
    <property type="match status" value="1"/>
</dbReference>
<feature type="region of interest" description="Disordered" evidence="8">
    <location>
        <begin position="1"/>
        <end position="22"/>
    </location>
</feature>
<gene>
    <name evidence="10" type="ORF">F7O44_16505</name>
</gene>
<dbReference type="InterPro" id="IPR050131">
    <property type="entry name" value="Peptidase_S8_subtilisin-like"/>
</dbReference>
<comment type="caution">
    <text evidence="10">The sequence shown here is derived from an EMBL/GenBank/DDBJ whole genome shotgun (WGS) entry which is preliminary data.</text>
</comment>
<organism evidence="10 11">
    <name type="scientific">Phytoactinopolyspora mesophila</name>
    <dbReference type="NCBI Taxonomy" id="2650750"/>
    <lineage>
        <taxon>Bacteria</taxon>
        <taxon>Bacillati</taxon>
        <taxon>Actinomycetota</taxon>
        <taxon>Actinomycetes</taxon>
        <taxon>Jiangellales</taxon>
        <taxon>Jiangellaceae</taxon>
        <taxon>Phytoactinopolyspora</taxon>
    </lineage>
</organism>
<dbReference type="EMBL" id="WLZY01000005">
    <property type="protein sequence ID" value="NDL58671.1"/>
    <property type="molecule type" value="Genomic_DNA"/>
</dbReference>
<dbReference type="InterPro" id="IPR015500">
    <property type="entry name" value="Peptidase_S8_subtilisin-rel"/>
</dbReference>
<feature type="active site" description="Charge relay system" evidence="5 6">
    <location>
        <position position="464"/>
    </location>
</feature>
<feature type="compositionally biased region" description="Polar residues" evidence="8">
    <location>
        <begin position="61"/>
        <end position="71"/>
    </location>
</feature>
<dbReference type="PANTHER" id="PTHR43806">
    <property type="entry name" value="PEPTIDASE S8"/>
    <property type="match status" value="1"/>
</dbReference>
<dbReference type="AlphaFoldDB" id="A0A7K3M5R9"/>
<dbReference type="Gene3D" id="2.60.40.10">
    <property type="entry name" value="Immunoglobulins"/>
    <property type="match status" value="1"/>
</dbReference>
<evidence type="ECO:0000256" key="6">
    <source>
        <dbReference type="PROSITE-ProRule" id="PRU01240"/>
    </source>
</evidence>
<keyword evidence="2 6" id="KW-0645">Protease</keyword>
<dbReference type="InterPro" id="IPR013783">
    <property type="entry name" value="Ig-like_fold"/>
</dbReference>
<accession>A0A7K3M5R9</accession>
<keyword evidence="3 6" id="KW-0378">Hydrolase</keyword>
<sequence length="1152" mass="122205">MCLTVARRERRGSRMRTTPAHRSVRRLLAPAVSVMLVATLAGPLPAAGSGSASGPEDPPVTDTSSGTPATVTLVTGDRVTLTPSAGEPEVMFDPAPGSEPSGFSVYRDGADVHVVPDDVASLVPEVLDPALFNITTLVEMGYDDQHSDALPLIVRSAGSVNTFADNTGLFRAGEQLESITGAAVELDKENAADLGAALAEISEPRPMAAADALGGVDKIWLDSKVEVAALDGYLDQIEAPAAWDSGLDGSGVTVAVLDTGVDDAHPGLEGQVRAHANFTGAESAADIHGHGTHVASLVAGTGAGADGARQGVAPSATLLSAKVLDDDGAGQASWVIAGMEWAVDQGADVVNLSLGGPASDVDDPVVESLEALAEQTGTLFVAAAGNDGGFGETYFTINTPGSAASALTVGAVTETEATWMYSGNGPTLGSYRLKPEITAPGVEILGARAGARDSDLYVPMTGTSMATPIVAGAAALLMQQRPESSWQEIKAQLVTTAETYEYQTSWSHGNGRLDLNRAVHENLRADLATLDFGYLRFGDNTPRRQKLTLTNDGAEPVAVDLVGELSTSRGVPAADGAFDVSPATLTVPASGSATTTVTLHPELLSAGPWDGGVSVRSGETTLLRLPIGVFSEEERYDLEVQLLDRNGEPYDPATGLGLPNADPTIQAVNAETGLMRRLYPDENGYASARVDPGSYSVFTRIVSPSDDGGRETLTIAGTTGLEVRSDISYVIDAREAQRLEPPTIQGQPTEARDFAGILYATHSDDQRGYFEAVFVDAEMVADGQVFITPTEPVETGRFDAVFRWRLGSTGRGNSANPDIFDLVLDAPRFSDPLSRTLTQREVNDMARVEAKHHPIRADGEHVNGLGFGFSGIGISFMSWMPADVPSETDMFMTAGPDVSWRHCLGVLKDTYFEICDDFHTYERRERTQFQVGAALRPAPEVSRHSSVALNAEIGVGTSGRVGQLNDDLVESSQITLFKDGQLIDSQDTYAGHFPVPDEAGRFRLKHDLTLRDDFMRSQRARTVWTFDSEPAGDPFGGGLTIPPLLILDYDADLDELAHAFARRPLHLDLRARHLAGVEVPERIESMRLWWSVDDGETWREAPARRTGEATFRATLLPVSALQSGASVSLRAVATDTAGNEVDQTVLGIIPVR</sequence>
<dbReference type="GO" id="GO:0004252">
    <property type="term" value="F:serine-type endopeptidase activity"/>
    <property type="evidence" value="ECO:0007669"/>
    <property type="project" value="UniProtKB-UniRule"/>
</dbReference>
<evidence type="ECO:0000256" key="2">
    <source>
        <dbReference type="ARBA" id="ARBA00022670"/>
    </source>
</evidence>
<dbReference type="PROSITE" id="PS00136">
    <property type="entry name" value="SUBTILASE_ASP"/>
    <property type="match status" value="1"/>
</dbReference>
<feature type="active site" description="Charge relay system" evidence="5 6">
    <location>
        <position position="258"/>
    </location>
</feature>
<evidence type="ECO:0000313" key="10">
    <source>
        <dbReference type="EMBL" id="NDL58671.1"/>
    </source>
</evidence>
<dbReference type="PROSITE" id="PS00137">
    <property type="entry name" value="SUBTILASE_HIS"/>
    <property type="match status" value="1"/>
</dbReference>
<feature type="domain" description="Peptidase S8/S53" evidence="9">
    <location>
        <begin position="249"/>
        <end position="502"/>
    </location>
</feature>
<dbReference type="PANTHER" id="PTHR43806:SF11">
    <property type="entry name" value="CEREVISIN-RELATED"/>
    <property type="match status" value="1"/>
</dbReference>
<evidence type="ECO:0000256" key="8">
    <source>
        <dbReference type="SAM" id="MobiDB-lite"/>
    </source>
</evidence>
<keyword evidence="4 6" id="KW-0720">Serine protease</keyword>
<evidence type="ECO:0000313" key="11">
    <source>
        <dbReference type="Proteomes" id="UP000460435"/>
    </source>
</evidence>
<dbReference type="GO" id="GO:0005975">
    <property type="term" value="P:carbohydrate metabolic process"/>
    <property type="evidence" value="ECO:0007669"/>
    <property type="project" value="UniProtKB-ARBA"/>
</dbReference>
<dbReference type="PROSITE" id="PS00138">
    <property type="entry name" value="SUBTILASE_SER"/>
    <property type="match status" value="1"/>
</dbReference>
<dbReference type="InterPro" id="IPR023827">
    <property type="entry name" value="Peptidase_S8_Asp-AS"/>
</dbReference>
<evidence type="ECO:0000259" key="9">
    <source>
        <dbReference type="Pfam" id="PF00082"/>
    </source>
</evidence>
<evidence type="ECO:0000256" key="3">
    <source>
        <dbReference type="ARBA" id="ARBA00022801"/>
    </source>
</evidence>
<feature type="active site" description="Charge relay system" evidence="5 6">
    <location>
        <position position="290"/>
    </location>
</feature>
<feature type="compositionally biased region" description="Low complexity" evidence="8">
    <location>
        <begin position="46"/>
        <end position="55"/>
    </location>
</feature>
<proteinExistence type="inferred from homology"/>
<dbReference type="InterPro" id="IPR000209">
    <property type="entry name" value="Peptidase_S8/S53_dom"/>
</dbReference>
<name>A0A7K3M5R9_9ACTN</name>
<evidence type="ECO:0000256" key="5">
    <source>
        <dbReference type="PIRSR" id="PIRSR615500-1"/>
    </source>
</evidence>
<reference evidence="10 11" key="1">
    <citation type="submission" date="2019-11" db="EMBL/GenBank/DDBJ databases">
        <authorList>
            <person name="Li X.-J."/>
            <person name="Feng X.-M."/>
        </authorList>
    </citation>
    <scope>NUCLEOTIDE SEQUENCE [LARGE SCALE GENOMIC DNA]</scope>
    <source>
        <strain evidence="10 11">XMNu-373</strain>
    </source>
</reference>
<dbReference type="GO" id="GO:0006508">
    <property type="term" value="P:proteolysis"/>
    <property type="evidence" value="ECO:0007669"/>
    <property type="project" value="UniProtKB-KW"/>
</dbReference>
<dbReference type="Pfam" id="PF00082">
    <property type="entry name" value="Peptidase_S8"/>
    <property type="match status" value="1"/>
</dbReference>
<evidence type="ECO:0000256" key="7">
    <source>
        <dbReference type="RuleBase" id="RU003355"/>
    </source>
</evidence>
<comment type="similarity">
    <text evidence="1 6 7">Belongs to the peptidase S8 family.</text>
</comment>
<dbReference type="InterPro" id="IPR036852">
    <property type="entry name" value="Peptidase_S8/S53_dom_sf"/>
</dbReference>
<dbReference type="Proteomes" id="UP000460435">
    <property type="component" value="Unassembled WGS sequence"/>
</dbReference>
<dbReference type="PROSITE" id="PS51892">
    <property type="entry name" value="SUBTILASE"/>
    <property type="match status" value="1"/>
</dbReference>
<protein>
    <submittedName>
        <fullName evidence="10">S8 family serine peptidase</fullName>
    </submittedName>
</protein>
<dbReference type="InterPro" id="IPR023828">
    <property type="entry name" value="Peptidase_S8_Ser-AS"/>
</dbReference>
<dbReference type="SUPFAM" id="SSF52743">
    <property type="entry name" value="Subtilisin-like"/>
    <property type="match status" value="1"/>
</dbReference>